<dbReference type="Proteomes" id="UP001044222">
    <property type="component" value="Chromosome 13"/>
</dbReference>
<dbReference type="InterPro" id="IPR050617">
    <property type="entry name" value="E3_ligase_FN3/SPRY"/>
</dbReference>
<keyword evidence="4" id="KW-1185">Reference proteome</keyword>
<evidence type="ECO:0000256" key="1">
    <source>
        <dbReference type="SAM" id="MobiDB-lite"/>
    </source>
</evidence>
<feature type="compositionally biased region" description="Basic and acidic residues" evidence="1">
    <location>
        <begin position="134"/>
        <end position="148"/>
    </location>
</feature>
<dbReference type="InterPro" id="IPR003877">
    <property type="entry name" value="SPRY_dom"/>
</dbReference>
<dbReference type="AlphaFoldDB" id="A0A9D3LY19"/>
<dbReference type="PRINTS" id="PR01407">
    <property type="entry name" value="BUTYPHLNCDUF"/>
</dbReference>
<evidence type="ECO:0000259" key="2">
    <source>
        <dbReference type="PROSITE" id="PS50188"/>
    </source>
</evidence>
<gene>
    <name evidence="3" type="ORF">ANANG_G00234630</name>
</gene>
<name>A0A9D3LY19_ANGAN</name>
<comment type="caution">
    <text evidence="3">The sequence shown here is derived from an EMBL/GenBank/DDBJ whole genome shotgun (WGS) entry which is preliminary data.</text>
</comment>
<feature type="domain" description="B30.2/SPRY" evidence="2">
    <location>
        <begin position="179"/>
        <end position="372"/>
    </location>
</feature>
<proteinExistence type="predicted"/>
<accession>A0A9D3LY19</accession>
<sequence>MKSQMQGRDWTTAESTEMWDVLEEPSVPRVGADPTCRCSSPALTPCAGAAWRRRRAGPPVPPPAPPQQHGARAGCRCARLRLPCPCCHLPVELPCWDWASATRCLPLNPTLARRPGAVETEEDQDGGRRQGAGRKNESEEETLGKQKDPKTCLQAEPCCVDAHALLRQATLNEYADWPQGGTVDLHEEEMEQSVRGLVFSLDPSTAAPPLLLSGSALTVTFQGQDPPAQAAGAAGLPVALEHQDPSPLPQVCAALTITRGQFYWEVDVCNSACYRIGVSSVDTARGWWLERRAGSFSAVFDGRREPLPAVPPQIKTVGVFLNMGGGALSFHNALTQEHLATLPSRFGLGVCPALGLGQGRLRLRCGLPPPPHVFLCRSSAYRCPAGAGAGRWRRDVRFHSIRTFIQKFEELSAAESDSGLVSSFGSCSTLASLPDPGP</sequence>
<protein>
    <recommendedName>
        <fullName evidence="2">B30.2/SPRY domain-containing protein</fullName>
    </recommendedName>
</protein>
<dbReference type="PROSITE" id="PS50188">
    <property type="entry name" value="B302_SPRY"/>
    <property type="match status" value="1"/>
</dbReference>
<dbReference type="InterPro" id="IPR013320">
    <property type="entry name" value="ConA-like_dom_sf"/>
</dbReference>
<dbReference type="InterPro" id="IPR001870">
    <property type="entry name" value="B30.2/SPRY"/>
</dbReference>
<dbReference type="Gene3D" id="2.60.120.920">
    <property type="match status" value="1"/>
</dbReference>
<evidence type="ECO:0000313" key="4">
    <source>
        <dbReference type="Proteomes" id="UP001044222"/>
    </source>
</evidence>
<dbReference type="SMART" id="SM00449">
    <property type="entry name" value="SPRY"/>
    <property type="match status" value="1"/>
</dbReference>
<dbReference type="InterPro" id="IPR043136">
    <property type="entry name" value="B30.2/SPRY_sf"/>
</dbReference>
<organism evidence="3 4">
    <name type="scientific">Anguilla anguilla</name>
    <name type="common">European freshwater eel</name>
    <name type="synonym">Muraena anguilla</name>
    <dbReference type="NCBI Taxonomy" id="7936"/>
    <lineage>
        <taxon>Eukaryota</taxon>
        <taxon>Metazoa</taxon>
        <taxon>Chordata</taxon>
        <taxon>Craniata</taxon>
        <taxon>Vertebrata</taxon>
        <taxon>Euteleostomi</taxon>
        <taxon>Actinopterygii</taxon>
        <taxon>Neopterygii</taxon>
        <taxon>Teleostei</taxon>
        <taxon>Anguilliformes</taxon>
        <taxon>Anguillidae</taxon>
        <taxon>Anguilla</taxon>
    </lineage>
</organism>
<dbReference type="PANTHER" id="PTHR24099">
    <property type="entry name" value="E3 UBIQUITIN-PROTEIN LIGASE TRIM36-RELATED"/>
    <property type="match status" value="1"/>
</dbReference>
<evidence type="ECO:0000313" key="3">
    <source>
        <dbReference type="EMBL" id="KAG5837003.1"/>
    </source>
</evidence>
<dbReference type="EMBL" id="JAFIRN010000013">
    <property type="protein sequence ID" value="KAG5837003.1"/>
    <property type="molecule type" value="Genomic_DNA"/>
</dbReference>
<feature type="region of interest" description="Disordered" evidence="1">
    <location>
        <begin position="115"/>
        <end position="148"/>
    </location>
</feature>
<dbReference type="SUPFAM" id="SSF49899">
    <property type="entry name" value="Concanavalin A-like lectins/glucanases"/>
    <property type="match status" value="1"/>
</dbReference>
<dbReference type="InterPro" id="IPR003879">
    <property type="entry name" value="Butyrophylin_SPRY"/>
</dbReference>
<reference evidence="3" key="1">
    <citation type="submission" date="2021-01" db="EMBL/GenBank/DDBJ databases">
        <title>A chromosome-scale assembly of European eel, Anguilla anguilla.</title>
        <authorList>
            <person name="Henkel C."/>
            <person name="Jong-Raadsen S.A."/>
            <person name="Dufour S."/>
            <person name="Weltzien F.-A."/>
            <person name="Palstra A.P."/>
            <person name="Pelster B."/>
            <person name="Spaink H.P."/>
            <person name="Van Den Thillart G.E."/>
            <person name="Jansen H."/>
            <person name="Zahm M."/>
            <person name="Klopp C."/>
            <person name="Cedric C."/>
            <person name="Louis A."/>
            <person name="Berthelot C."/>
            <person name="Parey E."/>
            <person name="Roest Crollius H."/>
            <person name="Montfort J."/>
            <person name="Robinson-Rechavi M."/>
            <person name="Bucao C."/>
            <person name="Bouchez O."/>
            <person name="Gislard M."/>
            <person name="Lluch J."/>
            <person name="Milhes M."/>
            <person name="Lampietro C."/>
            <person name="Lopez Roques C."/>
            <person name="Donnadieu C."/>
            <person name="Braasch I."/>
            <person name="Desvignes T."/>
            <person name="Postlethwait J."/>
            <person name="Bobe J."/>
            <person name="Guiguen Y."/>
            <person name="Dirks R."/>
        </authorList>
    </citation>
    <scope>NUCLEOTIDE SEQUENCE</scope>
    <source>
        <strain evidence="3">Tag_6206</strain>
        <tissue evidence="3">Liver</tissue>
    </source>
</reference>
<dbReference type="PANTHER" id="PTHR24099:SF16">
    <property type="entry name" value="E3 UBIQUITIN-PROTEIN LIGASE MIDLINE-1-LIKE ISOFORM X1"/>
    <property type="match status" value="1"/>
</dbReference>